<reference evidence="1 2" key="1">
    <citation type="submission" date="2017-01" db="EMBL/GenBank/DDBJ databases">
        <authorList>
            <person name="Varghese N."/>
            <person name="Submissions S."/>
        </authorList>
    </citation>
    <scope>NUCLEOTIDE SEQUENCE [LARGE SCALE GENOMIC DNA]</scope>
    <source>
        <strain evidence="1 2">ATCC 23464</strain>
    </source>
</reference>
<proteinExistence type="predicted"/>
<sequence>MLTSEQMNRARTFVYSNARLLDRKRYEYHFEGGSAEAVVTILRTYQNPDGGFGNALEPDIRTAISQPIPTEMALLIMDEVDAFNLDILEGIVTFLKGITIPITGGVPRAFCSLNADPHAPWWTTEEDHIGSMNPTGSILGLLYKQSVLTSFYKEPWFEQSVQFVWDNMTKIDTKDYHDLIQCITFLENTPDRDRAVPMLRWLDEQLQQHGTIELDPEAGGYVHKVLDFAPRSSSYCRKWISPEIVTQHLTALVNEQREDGGWPIRWPALSPGNEAEWRGSITVDRMLTLRE</sequence>
<dbReference type="EMBL" id="FTNK01000012">
    <property type="protein sequence ID" value="SIR37159.1"/>
    <property type="molecule type" value="Genomic_DNA"/>
</dbReference>
<dbReference type="SUPFAM" id="SSF48239">
    <property type="entry name" value="Terpenoid cyclases/Protein prenyltransferases"/>
    <property type="match status" value="1"/>
</dbReference>
<organism evidence="1 2">
    <name type="scientific">Paenibacillus macquariensis</name>
    <dbReference type="NCBI Taxonomy" id="948756"/>
    <lineage>
        <taxon>Bacteria</taxon>
        <taxon>Bacillati</taxon>
        <taxon>Bacillota</taxon>
        <taxon>Bacilli</taxon>
        <taxon>Bacillales</taxon>
        <taxon>Paenibacillaceae</taxon>
        <taxon>Paenibacillus</taxon>
    </lineage>
</organism>
<evidence type="ECO:0000313" key="2">
    <source>
        <dbReference type="Proteomes" id="UP000186666"/>
    </source>
</evidence>
<comment type="caution">
    <text evidence="1">The sequence shown here is derived from an EMBL/GenBank/DDBJ whole genome shotgun (WGS) entry which is preliminary data.</text>
</comment>
<dbReference type="InterPro" id="IPR008930">
    <property type="entry name" value="Terpenoid_cyclase/PrenylTrfase"/>
</dbReference>
<evidence type="ECO:0008006" key="3">
    <source>
        <dbReference type="Google" id="ProtNLM"/>
    </source>
</evidence>
<dbReference type="Proteomes" id="UP000186666">
    <property type="component" value="Unassembled WGS sequence"/>
</dbReference>
<name>A0ABY1K7J3_9BACL</name>
<protein>
    <recommendedName>
        <fullName evidence="3">Prenyltransferase and squalene oxidase repeat-containing protein</fullName>
    </recommendedName>
</protein>
<keyword evidence="2" id="KW-1185">Reference proteome</keyword>
<dbReference type="RefSeq" id="WP_244556004.1">
    <property type="nucleotide sequence ID" value="NZ_FTNK01000012.1"/>
</dbReference>
<evidence type="ECO:0000313" key="1">
    <source>
        <dbReference type="EMBL" id="SIR37159.1"/>
    </source>
</evidence>
<gene>
    <name evidence="1" type="ORF">SAMN05421578_11231</name>
</gene>
<accession>A0ABY1K7J3</accession>